<evidence type="ECO:0000313" key="2">
    <source>
        <dbReference type="Proteomes" id="UP000038200"/>
    </source>
</evidence>
<gene>
    <name evidence="1" type="ORF">CCAND93_730015</name>
</gene>
<name>A0A0B7IQG2_9FLAO</name>
<dbReference type="Proteomes" id="UP000038200">
    <property type="component" value="Unassembled WGS sequence"/>
</dbReference>
<dbReference type="EMBL" id="CDOL01000265">
    <property type="protein sequence ID" value="CEN54146.1"/>
    <property type="molecule type" value="Genomic_DNA"/>
</dbReference>
<dbReference type="AlphaFoldDB" id="A0A0B7IQG2"/>
<protein>
    <submittedName>
        <fullName evidence="1">Uncharacterized protein</fullName>
    </submittedName>
</protein>
<accession>A0A0B7IQG2</accession>
<evidence type="ECO:0000313" key="1">
    <source>
        <dbReference type="EMBL" id="CEN54146.1"/>
    </source>
</evidence>
<organism evidence="1 2">
    <name type="scientific">Capnocytophaga canis</name>
    <dbReference type="NCBI Taxonomy" id="1848903"/>
    <lineage>
        <taxon>Bacteria</taxon>
        <taxon>Pseudomonadati</taxon>
        <taxon>Bacteroidota</taxon>
        <taxon>Flavobacteriia</taxon>
        <taxon>Flavobacteriales</taxon>
        <taxon>Flavobacteriaceae</taxon>
        <taxon>Capnocytophaga</taxon>
    </lineage>
</organism>
<sequence length="48" mass="6190">MKKETKLQKYELFWHIQHLCPGKKQYKNDYDTDYIFYFCIHIRFYYDS</sequence>
<reference evidence="1 2" key="1">
    <citation type="submission" date="2015-01" db="EMBL/GenBank/DDBJ databases">
        <authorList>
            <person name="Xiang T."/>
            <person name="Song Y."/>
            <person name="Huang L."/>
            <person name="Wang B."/>
            <person name="Wu P."/>
        </authorList>
    </citation>
    <scope>NUCLEOTIDE SEQUENCE [LARGE SCALE GENOMIC DNA]</scope>
    <source>
        <strain evidence="1 2">CcD93</strain>
    </source>
</reference>
<proteinExistence type="predicted"/>